<dbReference type="Gene3D" id="2.40.30.170">
    <property type="match status" value="1"/>
</dbReference>
<keyword evidence="2 3" id="KW-0175">Coiled coil</keyword>
<feature type="domain" description="CusB-like beta-barrel" evidence="5">
    <location>
        <begin position="222"/>
        <end position="298"/>
    </location>
</feature>
<feature type="signal peptide" evidence="4">
    <location>
        <begin position="1"/>
        <end position="24"/>
    </location>
</feature>
<accession>A0A9D1TR18</accession>
<evidence type="ECO:0000256" key="2">
    <source>
        <dbReference type="ARBA" id="ARBA00023054"/>
    </source>
</evidence>
<reference evidence="7" key="1">
    <citation type="journal article" date="2021" name="PeerJ">
        <title>Extensive microbial diversity within the chicken gut microbiome revealed by metagenomics and culture.</title>
        <authorList>
            <person name="Gilroy R."/>
            <person name="Ravi A."/>
            <person name="Getino M."/>
            <person name="Pursley I."/>
            <person name="Horton D.L."/>
            <person name="Alikhan N.F."/>
            <person name="Baker D."/>
            <person name="Gharbi K."/>
            <person name="Hall N."/>
            <person name="Watson M."/>
            <person name="Adriaenssens E.M."/>
            <person name="Foster-Nyarko E."/>
            <person name="Jarju S."/>
            <person name="Secka A."/>
            <person name="Antonio M."/>
            <person name="Oren A."/>
            <person name="Chaudhuri R.R."/>
            <person name="La Ragione R."/>
            <person name="Hildebrand F."/>
            <person name="Pallen M.J."/>
        </authorList>
    </citation>
    <scope>NUCLEOTIDE SEQUENCE</scope>
    <source>
        <strain evidence="7">ChiHecec2B26-446</strain>
    </source>
</reference>
<dbReference type="SUPFAM" id="SSF111369">
    <property type="entry name" value="HlyD-like secretion proteins"/>
    <property type="match status" value="1"/>
</dbReference>
<evidence type="ECO:0000259" key="6">
    <source>
        <dbReference type="Pfam" id="PF25984"/>
    </source>
</evidence>
<reference evidence="7" key="2">
    <citation type="submission" date="2021-04" db="EMBL/GenBank/DDBJ databases">
        <authorList>
            <person name="Gilroy R."/>
        </authorList>
    </citation>
    <scope>NUCLEOTIDE SEQUENCE</scope>
    <source>
        <strain evidence="7">ChiHecec2B26-446</strain>
    </source>
</reference>
<sequence length="300" mass="32791">MKKSFLFSCCMVALSLVLGTAVQAAEETTILTGKVRTTVTRAPIVHFNGVVDSLLVAPGDHVEKGQPLLRYTLQAEARRNLQREVNMGPGTESLRAQVLDLTSQLAQVQAQRNKARTLAASGLGSNKAFGRLEGDVQSLESRIELLQASIAKSQGNFDMRMNELSGYFDTEIREGMPLPQYLYLKSPIDGYVLSVSPTMNPGATFEAGYTPVSIGQMNPMLIQVPVYEAEISSLKVGDQALVEIPSLDDKSFKATITEIAWVSNEMDVSQASYFNVELTIPNPNLELKPGFKAVVRFTLK</sequence>
<comment type="caution">
    <text evidence="7">The sequence shown here is derived from an EMBL/GenBank/DDBJ whole genome shotgun (WGS) entry which is preliminary data.</text>
</comment>
<evidence type="ECO:0000313" key="8">
    <source>
        <dbReference type="Proteomes" id="UP000886752"/>
    </source>
</evidence>
<dbReference type="Pfam" id="PF25954">
    <property type="entry name" value="Beta-barrel_RND_2"/>
    <property type="match status" value="1"/>
</dbReference>
<evidence type="ECO:0000259" key="5">
    <source>
        <dbReference type="Pfam" id="PF25954"/>
    </source>
</evidence>
<keyword evidence="4" id="KW-0732">Signal</keyword>
<dbReference type="EMBL" id="DXHV01000070">
    <property type="protein sequence ID" value="HIW01026.1"/>
    <property type="molecule type" value="Genomic_DNA"/>
</dbReference>
<proteinExistence type="predicted"/>
<dbReference type="GO" id="GO:0030313">
    <property type="term" value="C:cell envelope"/>
    <property type="evidence" value="ECO:0007669"/>
    <property type="project" value="UniProtKB-SubCell"/>
</dbReference>
<feature type="domain" description="YknX-like barrel-sandwich hybrid" evidence="6">
    <location>
        <begin position="48"/>
        <end position="203"/>
    </location>
</feature>
<evidence type="ECO:0000256" key="3">
    <source>
        <dbReference type="SAM" id="Coils"/>
    </source>
</evidence>
<evidence type="ECO:0000256" key="4">
    <source>
        <dbReference type="SAM" id="SignalP"/>
    </source>
</evidence>
<feature type="chain" id="PRO_5039700452" evidence="4">
    <location>
        <begin position="25"/>
        <end position="300"/>
    </location>
</feature>
<name>A0A9D1TR18_9BACT</name>
<dbReference type="InterPro" id="IPR058792">
    <property type="entry name" value="Beta-barrel_RND_2"/>
</dbReference>
<gene>
    <name evidence="7" type="ORF">H9894_07550</name>
</gene>
<organism evidence="7 8">
    <name type="scientific">Candidatus Desulfovibrio intestinipullorum</name>
    <dbReference type="NCBI Taxonomy" id="2838536"/>
    <lineage>
        <taxon>Bacteria</taxon>
        <taxon>Pseudomonadati</taxon>
        <taxon>Thermodesulfobacteriota</taxon>
        <taxon>Desulfovibrionia</taxon>
        <taxon>Desulfovibrionales</taxon>
        <taxon>Desulfovibrionaceae</taxon>
        <taxon>Desulfovibrio</taxon>
    </lineage>
</organism>
<evidence type="ECO:0000256" key="1">
    <source>
        <dbReference type="ARBA" id="ARBA00004196"/>
    </source>
</evidence>
<dbReference type="PANTHER" id="PTHR32347">
    <property type="entry name" value="EFFLUX SYSTEM COMPONENT YKNX-RELATED"/>
    <property type="match status" value="1"/>
</dbReference>
<evidence type="ECO:0000313" key="7">
    <source>
        <dbReference type="EMBL" id="HIW01026.1"/>
    </source>
</evidence>
<dbReference type="InterPro" id="IPR050465">
    <property type="entry name" value="UPF0194_transport"/>
</dbReference>
<dbReference type="AlphaFoldDB" id="A0A9D1TR18"/>
<dbReference type="Pfam" id="PF25984">
    <property type="entry name" value="BSH_YknX"/>
    <property type="match status" value="1"/>
</dbReference>
<protein>
    <submittedName>
        <fullName evidence="7">Efflux RND transporter periplasmic adaptor subunit</fullName>
    </submittedName>
</protein>
<feature type="coiled-coil region" evidence="3">
    <location>
        <begin position="91"/>
        <end position="156"/>
    </location>
</feature>
<dbReference type="Gene3D" id="2.40.50.100">
    <property type="match status" value="1"/>
</dbReference>
<dbReference type="InterPro" id="IPR058639">
    <property type="entry name" value="BSH_YknX-like"/>
</dbReference>
<comment type="subcellular location">
    <subcellularLocation>
        <location evidence="1">Cell envelope</location>
    </subcellularLocation>
</comment>
<dbReference type="Proteomes" id="UP000886752">
    <property type="component" value="Unassembled WGS sequence"/>
</dbReference>